<proteinExistence type="predicted"/>
<keyword evidence="1 2" id="KW-0238">DNA-binding</keyword>
<dbReference type="Gene3D" id="1.10.357.10">
    <property type="entry name" value="Tetracycline Repressor, domain 2"/>
    <property type="match status" value="1"/>
</dbReference>
<evidence type="ECO:0000256" key="2">
    <source>
        <dbReference type="PROSITE-ProRule" id="PRU00335"/>
    </source>
</evidence>
<dbReference type="RefSeq" id="WP_224144080.1">
    <property type="nucleotide sequence ID" value="NZ_CBCPIF010000003.1"/>
</dbReference>
<dbReference type="InterPro" id="IPR050624">
    <property type="entry name" value="HTH-type_Tx_Regulator"/>
</dbReference>
<dbReference type="Pfam" id="PF00440">
    <property type="entry name" value="TetR_N"/>
    <property type="match status" value="1"/>
</dbReference>
<dbReference type="EMBL" id="JAHBFI010000009">
    <property type="protein sequence ID" value="MBZ5962414.1"/>
    <property type="molecule type" value="Genomic_DNA"/>
</dbReference>
<name>A0A9Q3XT01_9LACO</name>
<dbReference type="Proteomes" id="UP000752647">
    <property type="component" value="Unassembled WGS sequence"/>
</dbReference>
<reference evidence="4" key="1">
    <citation type="submission" date="2021-05" db="EMBL/GenBank/DDBJ databases">
        <title>Pangenome of Leuconostoc gelidum warrants species status for Leuconostoc gelidum subsp. gasicomitatum.</title>
        <authorList>
            <person name="Johansson P."/>
            <person name="Sade E."/>
            <person name="Hultman J."/>
            <person name="Auvinen P."/>
            <person name="Bjorkroth J."/>
        </authorList>
    </citation>
    <scope>NUCLEOTIDE SEQUENCE</scope>
    <source>
        <strain evidence="4">A.21.4</strain>
    </source>
</reference>
<dbReference type="GO" id="GO:0003677">
    <property type="term" value="F:DNA binding"/>
    <property type="evidence" value="ECO:0007669"/>
    <property type="project" value="UniProtKB-UniRule"/>
</dbReference>
<evidence type="ECO:0000259" key="3">
    <source>
        <dbReference type="PROSITE" id="PS50977"/>
    </source>
</evidence>
<dbReference type="AlphaFoldDB" id="A0A9Q3XT01"/>
<dbReference type="PANTHER" id="PTHR43479">
    <property type="entry name" value="ACREF/ENVCD OPERON REPRESSOR-RELATED"/>
    <property type="match status" value="1"/>
</dbReference>
<gene>
    <name evidence="4" type="ORF">KIJ12_04480</name>
</gene>
<evidence type="ECO:0000256" key="1">
    <source>
        <dbReference type="ARBA" id="ARBA00023125"/>
    </source>
</evidence>
<feature type="domain" description="HTH tetR-type" evidence="3">
    <location>
        <begin position="8"/>
        <end position="68"/>
    </location>
</feature>
<dbReference type="PROSITE" id="PS50977">
    <property type="entry name" value="HTH_TETR_2"/>
    <property type="match status" value="1"/>
</dbReference>
<accession>A0A9Q3XT01</accession>
<evidence type="ECO:0000313" key="4">
    <source>
        <dbReference type="EMBL" id="MBZ5962414.1"/>
    </source>
</evidence>
<dbReference type="InterPro" id="IPR009057">
    <property type="entry name" value="Homeodomain-like_sf"/>
</dbReference>
<dbReference type="PANTHER" id="PTHR43479:SF7">
    <property type="entry name" value="TETR-FAMILY TRANSCRIPTIONAL REGULATOR"/>
    <property type="match status" value="1"/>
</dbReference>
<organism evidence="4 5">
    <name type="scientific">Leuconostoc gasicomitatum</name>
    <dbReference type="NCBI Taxonomy" id="115778"/>
    <lineage>
        <taxon>Bacteria</taxon>
        <taxon>Bacillati</taxon>
        <taxon>Bacillota</taxon>
        <taxon>Bacilli</taxon>
        <taxon>Lactobacillales</taxon>
        <taxon>Lactobacillaceae</taxon>
        <taxon>Leuconostoc</taxon>
        <taxon>Leuconostoc gelidum group</taxon>
    </lineage>
</organism>
<sequence length="190" mass="22345">MAENTKVQKTEKAIQMVFIEIASKKGFNKMSVKDITEVAHISRGTFYLHYLDKFDLLDHYENDLLNDIVELFGKYSKSSLKKALPNKDYTNNAFFQMFSYLYKHKQLTSVLLRNPDSIIKTRMKEIIDMEIKSDLTNHTKISIELTISNDYAEEIILQNVLSIITFWLQKSHPEKPDIVYQIFLNCLFQF</sequence>
<feature type="DNA-binding region" description="H-T-H motif" evidence="2">
    <location>
        <begin position="31"/>
        <end position="50"/>
    </location>
</feature>
<protein>
    <submittedName>
        <fullName evidence="4">TetR/AcrR family transcriptional regulator C-terminal domain-containing protein</fullName>
    </submittedName>
</protein>
<dbReference type="SUPFAM" id="SSF46689">
    <property type="entry name" value="Homeodomain-like"/>
    <property type="match status" value="1"/>
</dbReference>
<comment type="caution">
    <text evidence="4">The sequence shown here is derived from an EMBL/GenBank/DDBJ whole genome shotgun (WGS) entry which is preliminary data.</text>
</comment>
<evidence type="ECO:0000313" key="5">
    <source>
        <dbReference type="Proteomes" id="UP000752647"/>
    </source>
</evidence>
<dbReference type="InterPro" id="IPR001647">
    <property type="entry name" value="HTH_TetR"/>
</dbReference>